<evidence type="ECO:0000313" key="2">
    <source>
        <dbReference type="Proteomes" id="UP000266721"/>
    </source>
</evidence>
<accession>A0A409V7C3</accession>
<evidence type="ECO:0000313" key="1">
    <source>
        <dbReference type="EMBL" id="OPL21062.1"/>
    </source>
</evidence>
<proteinExistence type="predicted"/>
<dbReference type="Proteomes" id="UP000266721">
    <property type="component" value="Unassembled WGS sequence"/>
</dbReference>
<keyword evidence="2" id="KW-1185">Reference proteome</keyword>
<dbReference type="AlphaFoldDB" id="A0A409V7C3"/>
<organism evidence="1 2">
    <name type="scientific">Mytilus galloprovincialis</name>
    <name type="common">Mediterranean mussel</name>
    <dbReference type="NCBI Taxonomy" id="29158"/>
    <lineage>
        <taxon>Eukaryota</taxon>
        <taxon>Metazoa</taxon>
        <taxon>Spiralia</taxon>
        <taxon>Lophotrochozoa</taxon>
        <taxon>Mollusca</taxon>
        <taxon>Bivalvia</taxon>
        <taxon>Autobranchia</taxon>
        <taxon>Pteriomorphia</taxon>
        <taxon>Mytilida</taxon>
        <taxon>Mytiloidea</taxon>
        <taxon>Mytilidae</taxon>
        <taxon>Mytilinae</taxon>
        <taxon>Mytilus</taxon>
    </lineage>
</organism>
<dbReference type="OrthoDB" id="6140501at2759"/>
<sequence>MAYLYVWYPNDDSWGHASLLLEISQVYISWWPKDDKSKYKKKKKKVDAKDELPDSYEEDVEDYNGREATHKFYINENKIKANAVEEWWRRTKGRGGYHLFGRNCCDVVYAALEVGGCYDWVHPGVKVVSTPRHMIRYGQALENAEEKDGNPFRGFVIR</sequence>
<dbReference type="EMBL" id="KV595609">
    <property type="protein sequence ID" value="OPL21062.1"/>
    <property type="molecule type" value="Genomic_DNA"/>
</dbReference>
<feature type="non-terminal residue" evidence="1">
    <location>
        <position position="1"/>
    </location>
</feature>
<name>A0A409V7C3_MYTGA</name>
<protein>
    <submittedName>
        <fullName evidence="1">Uncharacterized protein</fullName>
    </submittedName>
</protein>
<reference evidence="1 2" key="1">
    <citation type="journal article" date="2016" name="PLoS ONE">
        <title>A First Insight into the Genome of the Filter-Feeder Mussel Mytilus galloprovincialis.</title>
        <authorList>
            <person name="Murgarella M."/>
            <person name="Puiu D."/>
            <person name="Novoa B."/>
            <person name="Figueras A."/>
            <person name="Posada D."/>
            <person name="Canchaya C."/>
        </authorList>
    </citation>
    <scope>NUCLEOTIDE SEQUENCE [LARGE SCALE GENOMIC DNA]</scope>
    <source>
        <tissue evidence="1">Muscle</tissue>
    </source>
</reference>
<gene>
    <name evidence="1" type="ORF">AM593_08302</name>
</gene>